<keyword evidence="14" id="KW-1185">Reference proteome</keyword>
<evidence type="ECO:0000256" key="5">
    <source>
        <dbReference type="ARBA" id="ARBA00011921"/>
    </source>
</evidence>
<dbReference type="Gene3D" id="3.30.70.360">
    <property type="match status" value="1"/>
</dbReference>
<evidence type="ECO:0000256" key="11">
    <source>
        <dbReference type="ARBA" id="ARBA00051301"/>
    </source>
</evidence>
<dbReference type="InterPro" id="IPR036264">
    <property type="entry name" value="Bact_exopeptidase_dim_dom"/>
</dbReference>
<organism evidence="13 14">
    <name type="scientific">Polaromonas aquatica</name>
    <dbReference type="NCBI Taxonomy" id="332657"/>
    <lineage>
        <taxon>Bacteria</taxon>
        <taxon>Pseudomonadati</taxon>
        <taxon>Pseudomonadota</taxon>
        <taxon>Betaproteobacteria</taxon>
        <taxon>Burkholderiales</taxon>
        <taxon>Comamonadaceae</taxon>
        <taxon>Polaromonas</taxon>
    </lineage>
</organism>
<comment type="cofactor">
    <cofactor evidence="2">
        <name>Zn(2+)</name>
        <dbReference type="ChEBI" id="CHEBI:29105"/>
    </cofactor>
</comment>
<evidence type="ECO:0000259" key="12">
    <source>
        <dbReference type="Pfam" id="PF07687"/>
    </source>
</evidence>
<evidence type="ECO:0000256" key="8">
    <source>
        <dbReference type="ARBA" id="ARBA00022801"/>
    </source>
</evidence>
<dbReference type="Gene3D" id="3.40.630.10">
    <property type="entry name" value="Zn peptidases"/>
    <property type="match status" value="1"/>
</dbReference>
<evidence type="ECO:0000256" key="6">
    <source>
        <dbReference type="ARBA" id="ARBA00016853"/>
    </source>
</evidence>
<feature type="domain" description="Peptidase M20 dimerisation" evidence="12">
    <location>
        <begin position="191"/>
        <end position="299"/>
    </location>
</feature>
<evidence type="ECO:0000256" key="4">
    <source>
        <dbReference type="ARBA" id="ARBA00006247"/>
    </source>
</evidence>
<proteinExistence type="inferred from homology"/>
<evidence type="ECO:0000256" key="10">
    <source>
        <dbReference type="ARBA" id="ARBA00023285"/>
    </source>
</evidence>
<dbReference type="PANTHER" id="PTHR43808">
    <property type="entry name" value="ACETYLORNITHINE DEACETYLASE"/>
    <property type="match status" value="1"/>
</dbReference>
<dbReference type="Proteomes" id="UP001596270">
    <property type="component" value="Unassembled WGS sequence"/>
</dbReference>
<dbReference type="SUPFAM" id="SSF55031">
    <property type="entry name" value="Bacterial exopeptidase dimerisation domain"/>
    <property type="match status" value="1"/>
</dbReference>
<dbReference type="SUPFAM" id="SSF53187">
    <property type="entry name" value="Zn-dependent exopeptidases"/>
    <property type="match status" value="1"/>
</dbReference>
<dbReference type="EC" id="3.5.1.18" evidence="5"/>
<dbReference type="RefSeq" id="WP_371436529.1">
    <property type="nucleotide sequence ID" value="NZ_JBHSRS010000083.1"/>
</dbReference>
<evidence type="ECO:0000256" key="7">
    <source>
        <dbReference type="ARBA" id="ARBA00022723"/>
    </source>
</evidence>
<evidence type="ECO:0000256" key="2">
    <source>
        <dbReference type="ARBA" id="ARBA00001947"/>
    </source>
</evidence>
<keyword evidence="10" id="KW-0170">Cobalt</keyword>
<protein>
    <recommendedName>
        <fullName evidence="6">Probable succinyl-diaminopimelate desuccinylase</fullName>
        <ecNumber evidence="5">3.5.1.18</ecNumber>
    </recommendedName>
</protein>
<keyword evidence="8" id="KW-0378">Hydrolase</keyword>
<dbReference type="InterPro" id="IPR050072">
    <property type="entry name" value="Peptidase_M20A"/>
</dbReference>
<dbReference type="Pfam" id="PF07687">
    <property type="entry name" value="M20_dimer"/>
    <property type="match status" value="1"/>
</dbReference>
<comment type="similarity">
    <text evidence="4">Belongs to the peptidase M20A family.</text>
</comment>
<comment type="pathway">
    <text evidence="3">Amino-acid biosynthesis; L-lysine biosynthesis via DAP pathway; LL-2,6-diaminopimelate from (S)-tetrahydrodipicolinate (succinylase route): step 3/3.</text>
</comment>
<comment type="cofactor">
    <cofactor evidence="1">
        <name>Co(2+)</name>
        <dbReference type="ChEBI" id="CHEBI:48828"/>
    </cofactor>
</comment>
<name>A0ABW1U184_9BURK</name>
<dbReference type="NCBIfam" id="TIGR01910">
    <property type="entry name" value="DapE-ArgE"/>
    <property type="match status" value="1"/>
</dbReference>
<keyword evidence="7" id="KW-0479">Metal-binding</keyword>
<reference evidence="14" key="1">
    <citation type="journal article" date="2019" name="Int. J. Syst. Evol. Microbiol.">
        <title>The Global Catalogue of Microorganisms (GCM) 10K type strain sequencing project: providing services to taxonomists for standard genome sequencing and annotation.</title>
        <authorList>
            <consortium name="The Broad Institute Genomics Platform"/>
            <consortium name="The Broad Institute Genome Sequencing Center for Infectious Disease"/>
            <person name="Wu L."/>
            <person name="Ma J."/>
        </authorList>
    </citation>
    <scope>NUCLEOTIDE SEQUENCE [LARGE SCALE GENOMIC DNA]</scope>
    <source>
        <strain evidence="14">CCUG 39402</strain>
    </source>
</reference>
<dbReference type="CDD" id="cd02697">
    <property type="entry name" value="M20_like"/>
    <property type="match status" value="1"/>
</dbReference>
<dbReference type="Pfam" id="PF01546">
    <property type="entry name" value="Peptidase_M20"/>
    <property type="match status" value="1"/>
</dbReference>
<evidence type="ECO:0000313" key="13">
    <source>
        <dbReference type="EMBL" id="MFC6283651.1"/>
    </source>
</evidence>
<comment type="caution">
    <text evidence="13">The sequence shown here is derived from an EMBL/GenBank/DDBJ whole genome shotgun (WGS) entry which is preliminary data.</text>
</comment>
<evidence type="ECO:0000313" key="14">
    <source>
        <dbReference type="Proteomes" id="UP001596270"/>
    </source>
</evidence>
<keyword evidence="9" id="KW-0862">Zinc</keyword>
<dbReference type="InterPro" id="IPR010182">
    <property type="entry name" value="ArgE/DapE"/>
</dbReference>
<accession>A0ABW1U184</accession>
<evidence type="ECO:0000256" key="3">
    <source>
        <dbReference type="ARBA" id="ARBA00005130"/>
    </source>
</evidence>
<evidence type="ECO:0000256" key="9">
    <source>
        <dbReference type="ARBA" id="ARBA00022833"/>
    </source>
</evidence>
<dbReference type="InterPro" id="IPR001261">
    <property type="entry name" value="ArgE/DapE_CS"/>
</dbReference>
<dbReference type="InterPro" id="IPR011650">
    <property type="entry name" value="Peptidase_M20_dimer"/>
</dbReference>
<dbReference type="InterPro" id="IPR002933">
    <property type="entry name" value="Peptidase_M20"/>
</dbReference>
<evidence type="ECO:0000256" key="1">
    <source>
        <dbReference type="ARBA" id="ARBA00001941"/>
    </source>
</evidence>
<gene>
    <name evidence="13" type="ORF">ACFQND_20685</name>
</gene>
<dbReference type="PROSITE" id="PS00758">
    <property type="entry name" value="ARGE_DAPE_CPG2_1"/>
    <property type="match status" value="1"/>
</dbReference>
<comment type="catalytic activity">
    <reaction evidence="11">
        <text>N-succinyl-(2S,6S)-2,6-diaminopimelate + H2O = (2S,6S)-2,6-diaminopimelate + succinate</text>
        <dbReference type="Rhea" id="RHEA:22608"/>
        <dbReference type="ChEBI" id="CHEBI:15377"/>
        <dbReference type="ChEBI" id="CHEBI:30031"/>
        <dbReference type="ChEBI" id="CHEBI:57609"/>
        <dbReference type="ChEBI" id="CHEBI:58087"/>
        <dbReference type="EC" id="3.5.1.18"/>
    </reaction>
</comment>
<sequence length="407" mass="44370">MNDYEKIDAWIDAHFDEEVQFLQELIRVPTDTPPGNNAPHAERTAELLKSFGFEAEKHPVPATEVRAYGMESITNLIVRRHYGEGRTIALNAHGDVVPPGEGWIHDPYGGEIVDGKIYGRAAAVSKCDFASFTFAVRALESLNARLNGSVELHFTYDEEFGGEMGPGWLLRNKLTRPDLMIAAGFSYEVVTAHNGCLQMEVTVNGKMAHAAVPDTGVDALQGAVQILKALYAQNALYKQVTSRVEGIKHPYLNVGRIEGGTNTNVVPGKVTFKLDRRMIPEENPAQVEAGIRKVIADAAAACPGITVDIRRMLLANSMKPLAGNKPLVDAIQKHGEALFGVKIPAMGTPLYTDVRLYAEAGVPGVIYGAGPRTVLESHAKRADERLELEDLRRATKVIARSLKDLLA</sequence>
<dbReference type="EMBL" id="JBHSRS010000083">
    <property type="protein sequence ID" value="MFC6283651.1"/>
    <property type="molecule type" value="Genomic_DNA"/>
</dbReference>